<accession>A0A841H0T9</accession>
<comment type="caution">
    <text evidence="4">The sequence shown here is derived from an EMBL/GenBank/DDBJ whole genome shotgun (WGS) entry which is preliminary data.</text>
</comment>
<dbReference type="RefSeq" id="WP_170032407.1">
    <property type="nucleotide sequence ID" value="NZ_JABDTL010000001.1"/>
</dbReference>
<dbReference type="Gene3D" id="1.10.10.60">
    <property type="entry name" value="Homeodomain-like"/>
    <property type="match status" value="1"/>
</dbReference>
<dbReference type="PROSITE" id="PS01124">
    <property type="entry name" value="HTH_ARAC_FAMILY_2"/>
    <property type="match status" value="1"/>
</dbReference>
<dbReference type="SMART" id="SM00342">
    <property type="entry name" value="HTH_ARAC"/>
    <property type="match status" value="1"/>
</dbReference>
<protein>
    <submittedName>
        <fullName evidence="4">AraC-like DNA-binding protein</fullName>
    </submittedName>
</protein>
<dbReference type="Pfam" id="PF12833">
    <property type="entry name" value="HTH_18"/>
    <property type="match status" value="1"/>
</dbReference>
<keyword evidence="4" id="KW-0238">DNA-binding</keyword>
<sequence length="268" mass="28580">MHPSAELAESLRAAVGGDGRVWALAGWDELEAALHRAPPSVVAFVDPFLGEEAGTPAPRLLHLLNDVRSAILVAAFPIGAGTLRHLERMVRAGLADVVDVGREDTPAALRQRLIAVRRRSVAKLLDRALPRSTPSRTRALLSAAAETAAAGEGAAEFAAALGATERTVLRWCRRADLPHPRRLLAWLRVLLAADMLDDPGRPLSVIARACGYSGDAALRNALRSFLGSPPGALRGQAFSAAASAFARELFALREEAAARGRPDRTWLH</sequence>
<evidence type="ECO:0000259" key="3">
    <source>
        <dbReference type="PROSITE" id="PS01124"/>
    </source>
</evidence>
<dbReference type="EMBL" id="JACHIA010000010">
    <property type="protein sequence ID" value="MBB6071705.1"/>
    <property type="molecule type" value="Genomic_DNA"/>
</dbReference>
<evidence type="ECO:0000313" key="4">
    <source>
        <dbReference type="EMBL" id="MBB6071705.1"/>
    </source>
</evidence>
<evidence type="ECO:0000256" key="2">
    <source>
        <dbReference type="ARBA" id="ARBA00023163"/>
    </source>
</evidence>
<dbReference type="SUPFAM" id="SSF46689">
    <property type="entry name" value="Homeodomain-like"/>
    <property type="match status" value="1"/>
</dbReference>
<keyword evidence="5" id="KW-1185">Reference proteome</keyword>
<gene>
    <name evidence="4" type="ORF">HNQ61_003344</name>
</gene>
<evidence type="ECO:0000256" key="1">
    <source>
        <dbReference type="ARBA" id="ARBA00023015"/>
    </source>
</evidence>
<dbReference type="AlphaFoldDB" id="A0A841H0T9"/>
<dbReference type="InterPro" id="IPR009057">
    <property type="entry name" value="Homeodomain-like_sf"/>
</dbReference>
<evidence type="ECO:0000313" key="5">
    <source>
        <dbReference type="Proteomes" id="UP000582837"/>
    </source>
</evidence>
<dbReference type="InterPro" id="IPR018060">
    <property type="entry name" value="HTH_AraC"/>
</dbReference>
<dbReference type="GO" id="GO:0003700">
    <property type="term" value="F:DNA-binding transcription factor activity"/>
    <property type="evidence" value="ECO:0007669"/>
    <property type="project" value="InterPro"/>
</dbReference>
<proteinExistence type="predicted"/>
<reference evidence="4 5" key="1">
    <citation type="submission" date="2020-08" db="EMBL/GenBank/DDBJ databases">
        <title>Genomic Encyclopedia of Type Strains, Phase IV (KMG-IV): sequencing the most valuable type-strain genomes for metagenomic binning, comparative biology and taxonomic classification.</title>
        <authorList>
            <person name="Goeker M."/>
        </authorList>
    </citation>
    <scope>NUCLEOTIDE SEQUENCE [LARGE SCALE GENOMIC DNA]</scope>
    <source>
        <strain evidence="4 5">DSM 29007</strain>
    </source>
</reference>
<name>A0A841H0T9_9BACT</name>
<organism evidence="4 5">
    <name type="scientific">Longimicrobium terrae</name>
    <dbReference type="NCBI Taxonomy" id="1639882"/>
    <lineage>
        <taxon>Bacteria</taxon>
        <taxon>Pseudomonadati</taxon>
        <taxon>Gemmatimonadota</taxon>
        <taxon>Longimicrobiia</taxon>
        <taxon>Longimicrobiales</taxon>
        <taxon>Longimicrobiaceae</taxon>
        <taxon>Longimicrobium</taxon>
    </lineage>
</organism>
<keyword evidence="2" id="KW-0804">Transcription</keyword>
<keyword evidence="1" id="KW-0805">Transcription regulation</keyword>
<dbReference type="Proteomes" id="UP000582837">
    <property type="component" value="Unassembled WGS sequence"/>
</dbReference>
<dbReference type="GO" id="GO:0043565">
    <property type="term" value="F:sequence-specific DNA binding"/>
    <property type="evidence" value="ECO:0007669"/>
    <property type="project" value="InterPro"/>
</dbReference>
<feature type="domain" description="HTH araC/xylS-type" evidence="3">
    <location>
        <begin position="135"/>
        <end position="236"/>
    </location>
</feature>